<reference evidence="7 8" key="1">
    <citation type="submission" date="2019-04" db="EMBL/GenBank/DDBJ databases">
        <title>Friends and foes A comparative genomics studyof 23 Aspergillus species from section Flavi.</title>
        <authorList>
            <consortium name="DOE Joint Genome Institute"/>
            <person name="Kjaerbolling I."/>
            <person name="Vesth T."/>
            <person name="Frisvad J.C."/>
            <person name="Nybo J.L."/>
            <person name="Theobald S."/>
            <person name="Kildgaard S."/>
            <person name="Isbrandt T."/>
            <person name="Kuo A."/>
            <person name="Sato A."/>
            <person name="Lyhne E.K."/>
            <person name="Kogle M.E."/>
            <person name="Wiebenga A."/>
            <person name="Kun R.S."/>
            <person name="Lubbers R.J."/>
            <person name="Makela M.R."/>
            <person name="Barry K."/>
            <person name="Chovatia M."/>
            <person name="Clum A."/>
            <person name="Daum C."/>
            <person name="Haridas S."/>
            <person name="He G."/>
            <person name="LaButti K."/>
            <person name="Lipzen A."/>
            <person name="Mondo S."/>
            <person name="Riley R."/>
            <person name="Salamov A."/>
            <person name="Simmons B.A."/>
            <person name="Magnuson J.K."/>
            <person name="Henrissat B."/>
            <person name="Mortensen U.H."/>
            <person name="Larsen T.O."/>
            <person name="Devries R.P."/>
            <person name="Grigoriev I.V."/>
            <person name="Machida M."/>
            <person name="Baker S.E."/>
            <person name="Andersen M.R."/>
        </authorList>
    </citation>
    <scope>NUCLEOTIDE SEQUENCE [LARGE SCALE GENOMIC DNA]</scope>
    <source>
        <strain evidence="7 8">IBT 29228</strain>
    </source>
</reference>
<dbReference type="PANTHER" id="PTHR47256:SF1">
    <property type="entry name" value="ZN(II)2CYS6 TRANSCRIPTION FACTOR (EUROFUNG)"/>
    <property type="match status" value="1"/>
</dbReference>
<evidence type="ECO:0000313" key="7">
    <source>
        <dbReference type="EMBL" id="KAE8382897.1"/>
    </source>
</evidence>
<dbReference type="SUPFAM" id="SSF57701">
    <property type="entry name" value="Zn2/Cys6 DNA-binding domain"/>
    <property type="match status" value="1"/>
</dbReference>
<organism evidence="7 8">
    <name type="scientific">Aspergillus bertholletiae</name>
    <dbReference type="NCBI Taxonomy" id="1226010"/>
    <lineage>
        <taxon>Eukaryota</taxon>
        <taxon>Fungi</taxon>
        <taxon>Dikarya</taxon>
        <taxon>Ascomycota</taxon>
        <taxon>Pezizomycotina</taxon>
        <taxon>Eurotiomycetes</taxon>
        <taxon>Eurotiomycetidae</taxon>
        <taxon>Eurotiales</taxon>
        <taxon>Aspergillaceae</taxon>
        <taxon>Aspergillus</taxon>
        <taxon>Aspergillus subgen. Circumdati</taxon>
    </lineage>
</organism>
<protein>
    <recommendedName>
        <fullName evidence="6">Zn(2)-C6 fungal-type domain-containing protein</fullName>
    </recommendedName>
</protein>
<evidence type="ECO:0000256" key="2">
    <source>
        <dbReference type="ARBA" id="ARBA00023125"/>
    </source>
</evidence>
<proteinExistence type="predicted"/>
<gene>
    <name evidence="7" type="ORF">BDV26DRAFT_252870</name>
</gene>
<dbReference type="GO" id="GO:0003677">
    <property type="term" value="F:DNA binding"/>
    <property type="evidence" value="ECO:0007669"/>
    <property type="project" value="UniProtKB-KW"/>
</dbReference>
<keyword evidence="3" id="KW-0804">Transcription</keyword>
<evidence type="ECO:0000256" key="5">
    <source>
        <dbReference type="SAM" id="MobiDB-lite"/>
    </source>
</evidence>
<dbReference type="InterPro" id="IPR036864">
    <property type="entry name" value="Zn2-C6_fun-type_DNA-bd_sf"/>
</dbReference>
<accession>A0A5N7BN21</accession>
<dbReference type="AlphaFoldDB" id="A0A5N7BN21"/>
<keyword evidence="1" id="KW-0805">Transcription regulation</keyword>
<dbReference type="InterPro" id="IPR053187">
    <property type="entry name" value="Notoamide_regulator"/>
</dbReference>
<dbReference type="GO" id="GO:0008270">
    <property type="term" value="F:zinc ion binding"/>
    <property type="evidence" value="ECO:0007669"/>
    <property type="project" value="InterPro"/>
</dbReference>
<name>A0A5N7BN21_9EURO</name>
<dbReference type="InterPro" id="IPR001138">
    <property type="entry name" value="Zn2Cys6_DnaBD"/>
</dbReference>
<dbReference type="PROSITE" id="PS50048">
    <property type="entry name" value="ZN2_CY6_FUNGAL_2"/>
    <property type="match status" value="1"/>
</dbReference>
<dbReference type="Proteomes" id="UP000326198">
    <property type="component" value="Unassembled WGS sequence"/>
</dbReference>
<dbReference type="SMART" id="SM00066">
    <property type="entry name" value="GAL4"/>
    <property type="match status" value="1"/>
</dbReference>
<dbReference type="OrthoDB" id="4356994at2759"/>
<dbReference type="GO" id="GO:0009893">
    <property type="term" value="P:positive regulation of metabolic process"/>
    <property type="evidence" value="ECO:0007669"/>
    <property type="project" value="UniProtKB-ARBA"/>
</dbReference>
<sequence>MSEHLEARNLRPLQSQPNEGQCDARDVNPSVMTLRRVSSACKECKRRRIRCNNHKPCDECILHSRECVSDEQCDKRRRISRKNTEQKLEYYRIFLAQLCKAIRECSPTEVDLIVKCVRSGASEEDIRREVARWLNSEMTPCASESNNQQI</sequence>
<dbReference type="CDD" id="cd00067">
    <property type="entry name" value="GAL4"/>
    <property type="match status" value="1"/>
</dbReference>
<dbReference type="Pfam" id="PF00172">
    <property type="entry name" value="Zn_clus"/>
    <property type="match status" value="1"/>
</dbReference>
<evidence type="ECO:0000313" key="8">
    <source>
        <dbReference type="Proteomes" id="UP000326198"/>
    </source>
</evidence>
<dbReference type="Gene3D" id="4.10.240.10">
    <property type="entry name" value="Zn(2)-C6 fungal-type DNA-binding domain"/>
    <property type="match status" value="1"/>
</dbReference>
<keyword evidence="4" id="KW-0539">Nucleus</keyword>
<dbReference type="PANTHER" id="PTHR47256">
    <property type="entry name" value="ZN(II)2CYS6 TRANSCRIPTION FACTOR (EUROFUNG)-RELATED"/>
    <property type="match status" value="1"/>
</dbReference>
<dbReference type="PROSITE" id="PS00463">
    <property type="entry name" value="ZN2_CY6_FUNGAL_1"/>
    <property type="match status" value="1"/>
</dbReference>
<evidence type="ECO:0000256" key="4">
    <source>
        <dbReference type="ARBA" id="ARBA00023242"/>
    </source>
</evidence>
<feature type="domain" description="Zn(2)-C6 fungal-type" evidence="6">
    <location>
        <begin position="40"/>
        <end position="69"/>
    </location>
</feature>
<feature type="region of interest" description="Disordered" evidence="5">
    <location>
        <begin position="1"/>
        <end position="25"/>
    </location>
</feature>
<evidence type="ECO:0000256" key="1">
    <source>
        <dbReference type="ARBA" id="ARBA00023015"/>
    </source>
</evidence>
<evidence type="ECO:0000256" key="3">
    <source>
        <dbReference type="ARBA" id="ARBA00023163"/>
    </source>
</evidence>
<keyword evidence="2" id="KW-0238">DNA-binding</keyword>
<keyword evidence="8" id="KW-1185">Reference proteome</keyword>
<dbReference type="EMBL" id="ML736159">
    <property type="protein sequence ID" value="KAE8382897.1"/>
    <property type="molecule type" value="Genomic_DNA"/>
</dbReference>
<dbReference type="GO" id="GO:0000981">
    <property type="term" value="F:DNA-binding transcription factor activity, RNA polymerase II-specific"/>
    <property type="evidence" value="ECO:0007669"/>
    <property type="project" value="InterPro"/>
</dbReference>
<evidence type="ECO:0000259" key="6">
    <source>
        <dbReference type="PROSITE" id="PS50048"/>
    </source>
</evidence>